<dbReference type="PROSITE" id="PS50943">
    <property type="entry name" value="HTH_CROC1"/>
    <property type="match status" value="1"/>
</dbReference>
<name>A0A1T4JNH5_TREPO</name>
<dbReference type="SUPFAM" id="SSF47413">
    <property type="entry name" value="lambda repressor-like DNA-binding domains"/>
    <property type="match status" value="1"/>
</dbReference>
<protein>
    <submittedName>
        <fullName evidence="3">Helix-turn-helix domain-containing protein</fullName>
    </submittedName>
</protein>
<dbReference type="CDD" id="cd00093">
    <property type="entry name" value="HTH_XRE"/>
    <property type="match status" value="1"/>
</dbReference>
<dbReference type="EMBL" id="FUWG01000004">
    <property type="protein sequence ID" value="SJZ31627.1"/>
    <property type="molecule type" value="Genomic_DNA"/>
</dbReference>
<dbReference type="Pfam" id="PF01381">
    <property type="entry name" value="HTH_3"/>
    <property type="match status" value="1"/>
</dbReference>
<dbReference type="GO" id="GO:0003700">
    <property type="term" value="F:DNA-binding transcription factor activity"/>
    <property type="evidence" value="ECO:0007669"/>
    <property type="project" value="TreeGrafter"/>
</dbReference>
<keyword evidence="4" id="KW-1185">Reference proteome</keyword>
<keyword evidence="1" id="KW-0238">DNA-binding</keyword>
<dbReference type="GO" id="GO:0005829">
    <property type="term" value="C:cytosol"/>
    <property type="evidence" value="ECO:0007669"/>
    <property type="project" value="TreeGrafter"/>
</dbReference>
<proteinExistence type="predicted"/>
<reference evidence="3 4" key="1">
    <citation type="submission" date="2017-02" db="EMBL/GenBank/DDBJ databases">
        <authorList>
            <person name="Peterson S.W."/>
        </authorList>
    </citation>
    <scope>NUCLEOTIDE SEQUENCE [LARGE SCALE GENOMIC DNA]</scope>
    <source>
        <strain evidence="3 4">ATCC BAA-908</strain>
    </source>
</reference>
<dbReference type="STRING" id="261392.SAMN02745149_00617"/>
<dbReference type="PANTHER" id="PTHR46797">
    <property type="entry name" value="HTH-TYPE TRANSCRIPTIONAL REGULATOR"/>
    <property type="match status" value="1"/>
</dbReference>
<evidence type="ECO:0000313" key="3">
    <source>
        <dbReference type="EMBL" id="SJZ31627.1"/>
    </source>
</evidence>
<dbReference type="GeneID" id="78315930"/>
<feature type="domain" description="HTH cro/C1-type" evidence="2">
    <location>
        <begin position="14"/>
        <end position="68"/>
    </location>
</feature>
<organism evidence="3 4">
    <name type="scientific">Treponema porcinum</name>
    <dbReference type="NCBI Taxonomy" id="261392"/>
    <lineage>
        <taxon>Bacteria</taxon>
        <taxon>Pseudomonadati</taxon>
        <taxon>Spirochaetota</taxon>
        <taxon>Spirochaetia</taxon>
        <taxon>Spirochaetales</taxon>
        <taxon>Treponemataceae</taxon>
        <taxon>Treponema</taxon>
    </lineage>
</organism>
<dbReference type="Proteomes" id="UP000190423">
    <property type="component" value="Unassembled WGS sequence"/>
</dbReference>
<dbReference type="GO" id="GO:0003677">
    <property type="term" value="F:DNA binding"/>
    <property type="evidence" value="ECO:0007669"/>
    <property type="project" value="UniProtKB-KW"/>
</dbReference>
<dbReference type="RefSeq" id="WP_159446141.1">
    <property type="nucleotide sequence ID" value="NZ_FUWG01000004.1"/>
</dbReference>
<gene>
    <name evidence="3" type="ORF">SAMN02745149_00617</name>
</gene>
<accession>A0A1T4JNH5</accession>
<dbReference type="AlphaFoldDB" id="A0A1T4JNH5"/>
<dbReference type="SMART" id="SM00530">
    <property type="entry name" value="HTH_XRE"/>
    <property type="match status" value="1"/>
</dbReference>
<evidence type="ECO:0000313" key="4">
    <source>
        <dbReference type="Proteomes" id="UP000190423"/>
    </source>
</evidence>
<evidence type="ECO:0000256" key="1">
    <source>
        <dbReference type="ARBA" id="ARBA00023125"/>
    </source>
</evidence>
<sequence length="106" mass="12096">MTGEEVRSTLARNIKKLRTQKGYSQALLAEKADISLPFISSIEQSIKWPYPDTLAKIASALEVEVSYLFSTEESENQNREFSITLIKNLVEYQKKALNEFGETYLT</sequence>
<dbReference type="OrthoDB" id="9814553at2"/>
<dbReference type="Gene3D" id="1.10.260.40">
    <property type="entry name" value="lambda repressor-like DNA-binding domains"/>
    <property type="match status" value="1"/>
</dbReference>
<evidence type="ECO:0000259" key="2">
    <source>
        <dbReference type="PROSITE" id="PS50943"/>
    </source>
</evidence>
<dbReference type="PANTHER" id="PTHR46797:SF1">
    <property type="entry name" value="METHYLPHOSPHONATE SYNTHASE"/>
    <property type="match status" value="1"/>
</dbReference>
<dbReference type="InterPro" id="IPR001387">
    <property type="entry name" value="Cro/C1-type_HTH"/>
</dbReference>
<dbReference type="InterPro" id="IPR010982">
    <property type="entry name" value="Lambda_DNA-bd_dom_sf"/>
</dbReference>
<dbReference type="InterPro" id="IPR050807">
    <property type="entry name" value="TransReg_Diox_bact_type"/>
</dbReference>